<dbReference type="SUPFAM" id="SSF50118">
    <property type="entry name" value="Cell growth inhibitor/plasmid maintenance toxic component"/>
    <property type="match status" value="1"/>
</dbReference>
<name>A0A380KC20_9STRE</name>
<dbReference type="GO" id="GO:0006402">
    <property type="term" value="P:mRNA catabolic process"/>
    <property type="evidence" value="ECO:0007669"/>
    <property type="project" value="TreeGrafter"/>
</dbReference>
<dbReference type="RefSeq" id="WP_115269630.1">
    <property type="nucleotide sequence ID" value="NZ_JBNPNB010000028.1"/>
</dbReference>
<dbReference type="EC" id="3.1.-.-" evidence="3"/>
<dbReference type="Gene3D" id="2.30.30.110">
    <property type="match status" value="1"/>
</dbReference>
<dbReference type="InterPro" id="IPR003477">
    <property type="entry name" value="PemK-like"/>
</dbReference>
<dbReference type="GO" id="GO:0003677">
    <property type="term" value="F:DNA binding"/>
    <property type="evidence" value="ECO:0007669"/>
    <property type="project" value="InterPro"/>
</dbReference>
<accession>A0A380KC20</accession>
<dbReference type="GO" id="GO:0016075">
    <property type="term" value="P:rRNA catabolic process"/>
    <property type="evidence" value="ECO:0007669"/>
    <property type="project" value="TreeGrafter"/>
</dbReference>
<evidence type="ECO:0000313" key="3">
    <source>
        <dbReference type="EMBL" id="SUN61817.1"/>
    </source>
</evidence>
<proteinExistence type="inferred from homology"/>
<dbReference type="Pfam" id="PF02452">
    <property type="entry name" value="PemK_toxin"/>
    <property type="match status" value="1"/>
</dbReference>
<reference evidence="3 4" key="1">
    <citation type="submission" date="2018-06" db="EMBL/GenBank/DDBJ databases">
        <authorList>
            <consortium name="Pathogen Informatics"/>
            <person name="Doyle S."/>
        </authorList>
    </citation>
    <scope>NUCLEOTIDE SEQUENCE [LARGE SCALE GENOMIC DNA]</scope>
    <source>
        <strain evidence="3 4">NCTC12224</strain>
    </source>
</reference>
<evidence type="ECO:0000256" key="2">
    <source>
        <dbReference type="ARBA" id="ARBA00022649"/>
    </source>
</evidence>
<dbReference type="InterPro" id="IPR011067">
    <property type="entry name" value="Plasmid_toxin/cell-grow_inhib"/>
</dbReference>
<dbReference type="GeneID" id="78356889"/>
<evidence type="ECO:0000313" key="4">
    <source>
        <dbReference type="Proteomes" id="UP000254924"/>
    </source>
</evidence>
<dbReference type="Proteomes" id="UP000254924">
    <property type="component" value="Unassembled WGS sequence"/>
</dbReference>
<organism evidence="3 4">
    <name type="scientific">Streptococcus hyointestinalis</name>
    <dbReference type="NCBI Taxonomy" id="1337"/>
    <lineage>
        <taxon>Bacteria</taxon>
        <taxon>Bacillati</taxon>
        <taxon>Bacillota</taxon>
        <taxon>Bacilli</taxon>
        <taxon>Lactobacillales</taxon>
        <taxon>Streptococcaceae</taxon>
        <taxon>Streptococcus</taxon>
    </lineage>
</organism>
<dbReference type="GO" id="GO:0016787">
    <property type="term" value="F:hydrolase activity"/>
    <property type="evidence" value="ECO:0007669"/>
    <property type="project" value="UniProtKB-KW"/>
</dbReference>
<sequence>MNGNYIPKKQDIVWIDFDPSRGKEIKKRRPAVVVSSDNYNKQTGMIAVCPITHGQERLKDKGLLVQVISDKIDGFVNPFQLHTFDYQSRNVQKITTLDNYAFAQVVQLYNYIFE</sequence>
<protein>
    <submittedName>
        <fullName evidence="3">PemK family toxin</fullName>
        <ecNumber evidence="3">3.1.-.-</ecNumber>
    </submittedName>
</protein>
<dbReference type="OrthoDB" id="9808744at2"/>
<dbReference type="PANTHER" id="PTHR33988">
    <property type="entry name" value="ENDORIBONUCLEASE MAZF-RELATED"/>
    <property type="match status" value="1"/>
</dbReference>
<keyword evidence="4" id="KW-1185">Reference proteome</keyword>
<dbReference type="EMBL" id="UHFN01000007">
    <property type="protein sequence ID" value="SUN61817.1"/>
    <property type="molecule type" value="Genomic_DNA"/>
</dbReference>
<keyword evidence="2" id="KW-1277">Toxin-antitoxin system</keyword>
<comment type="similarity">
    <text evidence="1">Belongs to the PemK/MazF family.</text>
</comment>
<dbReference type="AlphaFoldDB" id="A0A380KC20"/>
<gene>
    <name evidence="3" type="primary">mazF</name>
    <name evidence="3" type="ORF">NCTC12224_01600</name>
</gene>
<dbReference type="GO" id="GO:0004521">
    <property type="term" value="F:RNA endonuclease activity"/>
    <property type="evidence" value="ECO:0007669"/>
    <property type="project" value="TreeGrafter"/>
</dbReference>
<keyword evidence="3" id="KW-0378">Hydrolase</keyword>
<evidence type="ECO:0000256" key="1">
    <source>
        <dbReference type="ARBA" id="ARBA00007521"/>
    </source>
</evidence>